<sequence>MQDIQPTQALQMSLRFEKLMVEERFKVSLEEKTDVELLGMLIDRYNTYKSNLAIRKWQISDDMRRSIEGIVIGMTPTTKRLIRSHLDFNKWEESAYNESILKSRRHRLHEGAKGVSGQWVMILTVLHLKSQLEVGLGIVEAFMQKRLLVTVGSQQGNIATMQRRVLQEAKSMFDGADLEHMHHIGYADLPKLGRLAAPDVQELADWCYKILSINPNFSVVFIVAPLLAAEGPAPTTSAENMDLAETNAAAKVVTPSETIREAPAGITVDQFKAKYPTLTATVVLSLQEQVTCYLVENKCWITCGSTFTIPGITSPNAKPAFLYAGGSWISDGAKD</sequence>
<evidence type="ECO:0000313" key="1">
    <source>
        <dbReference type="EMBL" id="CAK9098052.1"/>
    </source>
</evidence>
<comment type="caution">
    <text evidence="1">The sequence shown here is derived from an EMBL/GenBank/DDBJ whole genome shotgun (WGS) entry which is preliminary data.</text>
</comment>
<reference evidence="1 2" key="1">
    <citation type="submission" date="2024-02" db="EMBL/GenBank/DDBJ databases">
        <authorList>
            <person name="Chen Y."/>
            <person name="Shah S."/>
            <person name="Dougan E. K."/>
            <person name="Thang M."/>
            <person name="Chan C."/>
        </authorList>
    </citation>
    <scope>NUCLEOTIDE SEQUENCE [LARGE SCALE GENOMIC DNA]</scope>
</reference>
<name>A0ABP0RBT9_9DINO</name>
<dbReference type="EMBL" id="CAXAMM010041214">
    <property type="protein sequence ID" value="CAK9098052.1"/>
    <property type="molecule type" value="Genomic_DNA"/>
</dbReference>
<proteinExistence type="predicted"/>
<keyword evidence="2" id="KW-1185">Reference proteome</keyword>
<organism evidence="1 2">
    <name type="scientific">Durusdinium trenchii</name>
    <dbReference type="NCBI Taxonomy" id="1381693"/>
    <lineage>
        <taxon>Eukaryota</taxon>
        <taxon>Sar</taxon>
        <taxon>Alveolata</taxon>
        <taxon>Dinophyceae</taxon>
        <taxon>Suessiales</taxon>
        <taxon>Symbiodiniaceae</taxon>
        <taxon>Durusdinium</taxon>
    </lineage>
</organism>
<dbReference type="Proteomes" id="UP001642464">
    <property type="component" value="Unassembled WGS sequence"/>
</dbReference>
<accession>A0ABP0RBT9</accession>
<evidence type="ECO:0000313" key="2">
    <source>
        <dbReference type="Proteomes" id="UP001642464"/>
    </source>
</evidence>
<gene>
    <name evidence="1" type="ORF">SCF082_LOCUS45978</name>
</gene>
<protein>
    <submittedName>
        <fullName evidence="1">Uncharacterized protein</fullName>
    </submittedName>
</protein>